<evidence type="ECO:0008006" key="5">
    <source>
        <dbReference type="Google" id="ProtNLM"/>
    </source>
</evidence>
<dbReference type="AlphaFoldDB" id="A0AAW9RUC6"/>
<dbReference type="Gene3D" id="3.40.50.1820">
    <property type="entry name" value="alpha/beta hydrolase"/>
    <property type="match status" value="1"/>
</dbReference>
<dbReference type="Proteomes" id="UP001378188">
    <property type="component" value="Unassembled WGS sequence"/>
</dbReference>
<evidence type="ECO:0000313" key="4">
    <source>
        <dbReference type="Proteomes" id="UP001378188"/>
    </source>
</evidence>
<dbReference type="SUPFAM" id="SSF53474">
    <property type="entry name" value="alpha/beta-Hydrolases"/>
    <property type="match status" value="1"/>
</dbReference>
<evidence type="ECO:0000256" key="1">
    <source>
        <dbReference type="SAM" id="MobiDB-lite"/>
    </source>
</evidence>
<comment type="caution">
    <text evidence="3">The sequence shown here is derived from an EMBL/GenBank/DDBJ whole genome shotgun (WGS) entry which is preliminary data.</text>
</comment>
<dbReference type="RefSeq" id="WP_340329350.1">
    <property type="nucleotide sequence ID" value="NZ_JAZHOF010000003.1"/>
</dbReference>
<evidence type="ECO:0000256" key="2">
    <source>
        <dbReference type="SAM" id="Phobius"/>
    </source>
</evidence>
<keyword evidence="2" id="KW-0812">Transmembrane</keyword>
<keyword evidence="2" id="KW-1133">Transmembrane helix</keyword>
<feature type="region of interest" description="Disordered" evidence="1">
    <location>
        <begin position="403"/>
        <end position="426"/>
    </location>
</feature>
<reference evidence="3 4" key="1">
    <citation type="submission" date="2024-02" db="EMBL/GenBank/DDBJ databases">
        <title>Genome analysis and characterization of Microbaculum marinisediminis sp. nov., isolated from marine sediment.</title>
        <authorList>
            <person name="Du Z.-J."/>
            <person name="Ye Y.-Q."/>
            <person name="Zhang Z.-R."/>
            <person name="Yuan S.-M."/>
            <person name="Zhang X.-Y."/>
        </authorList>
    </citation>
    <scope>NUCLEOTIDE SEQUENCE [LARGE SCALE GENOMIC DNA]</scope>
    <source>
        <strain evidence="3 4">SDUM1044001</strain>
    </source>
</reference>
<organism evidence="3 4">
    <name type="scientific">Microbaculum marinum</name>
    <dbReference type="NCBI Taxonomy" id="1764581"/>
    <lineage>
        <taxon>Bacteria</taxon>
        <taxon>Pseudomonadati</taxon>
        <taxon>Pseudomonadota</taxon>
        <taxon>Alphaproteobacteria</taxon>
        <taxon>Hyphomicrobiales</taxon>
        <taxon>Tepidamorphaceae</taxon>
        <taxon>Microbaculum</taxon>
    </lineage>
</organism>
<dbReference type="EMBL" id="JAZHOF010000003">
    <property type="protein sequence ID" value="MEJ8571653.1"/>
    <property type="molecule type" value="Genomic_DNA"/>
</dbReference>
<gene>
    <name evidence="3" type="ORF">V3328_09235</name>
</gene>
<feature type="transmembrane region" description="Helical" evidence="2">
    <location>
        <begin position="126"/>
        <end position="148"/>
    </location>
</feature>
<feature type="compositionally biased region" description="Basic and acidic residues" evidence="1">
    <location>
        <begin position="412"/>
        <end position="426"/>
    </location>
</feature>
<name>A0AAW9RUC6_9HYPH</name>
<keyword evidence="4" id="KW-1185">Reference proteome</keyword>
<accession>A0AAW9RUC6</accession>
<keyword evidence="2" id="KW-0472">Membrane</keyword>
<sequence length="426" mass="47592">MPEVPQIIGRRAVLYFGGYEKADAERQYMRLVRELKRFEGTWNVRSTAGAPQEDIAHGALTWDIDTEASNWRVRTRFHYCAWNDLIAEDFARPDWKAIPAGIAALFDFVLTGTAFRYFAVAWRYGLFFSYAIVLVAAVALAAMLAVALADGALSALGAAMPWYAELPLGVAAFWALLRWPGDLFHARYMLNDWNFASAIAWGRRTDYRRRLDMFSRLIGEVARRGDADEVLIVGHSLGAVLAAESLAGAIRDDPGLAAASPPVTVMTVGSSLLKVGLHPGATGLRRSIETVLNTPQVAWIDYTALVDVLNFYHCDPVRVLRLDAPRSPVIRTAKIRAMLSPRSYRRFRYNLLRLHRQFVMGNEVRYHYDFFMSCCGPMPMRRRIENLTLSVDNFAEDGTYLPSAQAADSASDAERTAPGREGKQTG</sequence>
<feature type="transmembrane region" description="Helical" evidence="2">
    <location>
        <begin position="97"/>
        <end position="119"/>
    </location>
</feature>
<feature type="transmembrane region" description="Helical" evidence="2">
    <location>
        <begin position="160"/>
        <end position="179"/>
    </location>
</feature>
<protein>
    <recommendedName>
        <fullName evidence="5">Alpha/beta hydrolase</fullName>
    </recommendedName>
</protein>
<proteinExistence type="predicted"/>
<dbReference type="InterPro" id="IPR029058">
    <property type="entry name" value="AB_hydrolase_fold"/>
</dbReference>
<evidence type="ECO:0000313" key="3">
    <source>
        <dbReference type="EMBL" id="MEJ8571653.1"/>
    </source>
</evidence>